<accession>A0A1Z5YR58</accession>
<dbReference type="AlphaFoldDB" id="A0A1Z5YR58"/>
<proteinExistence type="predicted"/>
<evidence type="ECO:0000313" key="4">
    <source>
        <dbReference type="Proteomes" id="UP000196086"/>
    </source>
</evidence>
<evidence type="ECO:0000256" key="1">
    <source>
        <dbReference type="SAM" id="MobiDB-lite"/>
    </source>
</evidence>
<dbReference type="InterPro" id="IPR024975">
    <property type="entry name" value="NOV_C"/>
</dbReference>
<dbReference type="RefSeq" id="WP_086652328.1">
    <property type="nucleotide sequence ID" value="NZ_JOMQ01000100.1"/>
</dbReference>
<comment type="caution">
    <text evidence="3">The sequence shown here is derived from an EMBL/GenBank/DDBJ whole genome shotgun (WGS) entry which is preliminary data.</text>
</comment>
<evidence type="ECO:0000313" key="3">
    <source>
        <dbReference type="EMBL" id="OUI98151.1"/>
    </source>
</evidence>
<sequence length="362" mass="40684">MNRPLIVLHGIHLNNYDGSLEGFYAGGFKWAAEHGWGGEVLNFKPTSGRCYGHVEILENSLHIEKLGTTPTSDSIDNVLVVWTAPDPSPRRGRIVVGWYNNATVYRDRQQPKGALRRARTYHDPYSHESHTLSFQVEADEKDCQLLAPEERVLWIPPRKKGDKGIPGQSPVYFPELQAEVGPEIARRIRHFIETGKALPLAEAVSPKSGSKGHRFQPDPERRKEIEDAAMRIVTHHFKVLGYNVDDVSTENRGYDLVAVQGDATLCIEVKGRSGSAVVADFTFNEFDKIRLEERGKFLDGSYRICIVTDALGERASQKLHHFWCVTPPDVAQTASRQRVWQNVDGKGTLELTPREAAQGRVR</sequence>
<organism evidence="3 4">
    <name type="scientific">Acetobacter cibinongensis</name>
    <dbReference type="NCBI Taxonomy" id="146475"/>
    <lineage>
        <taxon>Bacteria</taxon>
        <taxon>Pseudomonadati</taxon>
        <taxon>Pseudomonadota</taxon>
        <taxon>Alphaproteobacteria</taxon>
        <taxon>Acetobacterales</taxon>
        <taxon>Acetobacteraceae</taxon>
        <taxon>Acetobacter</taxon>
    </lineage>
</organism>
<feature type="region of interest" description="Disordered" evidence="1">
    <location>
        <begin position="202"/>
        <end position="221"/>
    </location>
</feature>
<reference evidence="3 4" key="1">
    <citation type="submission" date="2014-06" db="EMBL/GenBank/DDBJ databases">
        <authorList>
            <person name="Ju J."/>
            <person name="Zhang J."/>
        </authorList>
    </citation>
    <scope>NUCLEOTIDE SEQUENCE [LARGE SCALE GENOMIC DNA]</scope>
    <source>
        <strain evidence="3 4">DsW_47</strain>
    </source>
</reference>
<dbReference type="OrthoDB" id="9811869at2"/>
<gene>
    <name evidence="3" type="ORF">HK14_01030</name>
</gene>
<dbReference type="InterPro" id="IPR011335">
    <property type="entry name" value="Restrct_endonuc-II-like"/>
</dbReference>
<dbReference type="Proteomes" id="UP000196086">
    <property type="component" value="Unassembled WGS sequence"/>
</dbReference>
<protein>
    <recommendedName>
        <fullName evidence="2">Protein NO VEIN C-terminal domain-containing protein</fullName>
    </recommendedName>
</protein>
<dbReference type="EMBL" id="JOMQ01000100">
    <property type="protein sequence ID" value="OUI98151.1"/>
    <property type="molecule type" value="Genomic_DNA"/>
</dbReference>
<feature type="domain" description="Protein NO VEIN C-terminal" evidence="2">
    <location>
        <begin position="225"/>
        <end position="312"/>
    </location>
</feature>
<evidence type="ECO:0000259" key="2">
    <source>
        <dbReference type="Pfam" id="PF13020"/>
    </source>
</evidence>
<dbReference type="SUPFAM" id="SSF52980">
    <property type="entry name" value="Restriction endonuclease-like"/>
    <property type="match status" value="1"/>
</dbReference>
<name>A0A1Z5YR58_9PROT</name>
<dbReference type="Pfam" id="PF13020">
    <property type="entry name" value="NOV_C"/>
    <property type="match status" value="1"/>
</dbReference>